<dbReference type="InterPro" id="IPR036569">
    <property type="entry name" value="RpiB_LacA_LacB_sf"/>
</dbReference>
<evidence type="ECO:0000256" key="2">
    <source>
        <dbReference type="ARBA" id="ARBA00023235"/>
    </source>
</evidence>
<dbReference type="NCBIfam" id="TIGR01120">
    <property type="entry name" value="rpiB"/>
    <property type="match status" value="1"/>
</dbReference>
<feature type="binding site" evidence="4">
    <location>
        <position position="100"/>
    </location>
    <ligand>
        <name>D-ribulose 5-phosphate</name>
        <dbReference type="ChEBI" id="CHEBI:58121"/>
    </ligand>
</feature>
<name>A0A7C4AID0_9BACT</name>
<dbReference type="NCBIfam" id="TIGR00689">
    <property type="entry name" value="rpiB_lacA_lacB"/>
    <property type="match status" value="1"/>
</dbReference>
<organism evidence="5">
    <name type="scientific">Fundidesulfovibrio putealis</name>
    <dbReference type="NCBI Taxonomy" id="270496"/>
    <lineage>
        <taxon>Bacteria</taxon>
        <taxon>Pseudomonadati</taxon>
        <taxon>Thermodesulfobacteriota</taxon>
        <taxon>Desulfovibrionia</taxon>
        <taxon>Desulfovibrionales</taxon>
        <taxon>Desulfovibrionaceae</taxon>
        <taxon>Fundidesulfovibrio</taxon>
    </lineage>
</organism>
<dbReference type="EC" id="5.3.1.6" evidence="5"/>
<comment type="caution">
    <text evidence="5">The sequence shown here is derived from an EMBL/GenBank/DDBJ whole genome shotgun (WGS) entry which is preliminary data.</text>
</comment>
<comment type="similarity">
    <text evidence="1">Belongs to the LacAB/RpiB family.</text>
</comment>
<dbReference type="PANTHER" id="PTHR30345">
    <property type="entry name" value="RIBOSE-5-PHOSPHATE ISOMERASE B"/>
    <property type="match status" value="1"/>
</dbReference>
<feature type="binding site" evidence="4">
    <location>
        <position position="133"/>
    </location>
    <ligand>
        <name>D-ribulose 5-phosphate</name>
        <dbReference type="ChEBI" id="CHEBI:58121"/>
    </ligand>
</feature>
<keyword evidence="2 5" id="KW-0413">Isomerase</keyword>
<feature type="active site" description="Proton acceptor" evidence="3">
    <location>
        <position position="66"/>
    </location>
</feature>
<gene>
    <name evidence="5" type="primary">rpiB</name>
    <name evidence="5" type="ORF">ENR59_11230</name>
</gene>
<feature type="active site" description="Proton donor" evidence="3">
    <location>
        <position position="99"/>
    </location>
</feature>
<feature type="binding site" evidence="4">
    <location>
        <begin position="10"/>
        <end position="11"/>
    </location>
    <ligand>
        <name>D-ribulose 5-phosphate</name>
        <dbReference type="ChEBI" id="CHEBI:58121"/>
    </ligand>
</feature>
<dbReference type="SUPFAM" id="SSF89623">
    <property type="entry name" value="Ribose/Galactose isomerase RpiB/AlsB"/>
    <property type="match status" value="1"/>
</dbReference>
<dbReference type="AlphaFoldDB" id="A0A7C4AID0"/>
<feature type="binding site" evidence="4">
    <location>
        <position position="137"/>
    </location>
    <ligand>
        <name>D-ribulose 5-phosphate</name>
        <dbReference type="ChEBI" id="CHEBI:58121"/>
    </ligand>
</feature>
<evidence type="ECO:0000256" key="4">
    <source>
        <dbReference type="PIRSR" id="PIRSR005384-2"/>
    </source>
</evidence>
<sequence>MSTPVVFGSDHAGFAIKNQLKEAAARLGFEVLDVGCDSTASCDYPVFAKAACDIVLERGCLGVLICGTGLGMSMAANRRPGIRAALCANEYMARLTRQHNNANVLCLGERWMGPALAQSVLEIFLTTQFEGGRHQRRIDLFDTL</sequence>
<feature type="binding site" evidence="4">
    <location>
        <position position="110"/>
    </location>
    <ligand>
        <name>D-ribulose 5-phosphate</name>
        <dbReference type="ChEBI" id="CHEBI:58121"/>
    </ligand>
</feature>
<dbReference type="NCBIfam" id="NF004051">
    <property type="entry name" value="PRK05571.1"/>
    <property type="match status" value="1"/>
</dbReference>
<dbReference type="EMBL" id="DSRP01000778">
    <property type="protein sequence ID" value="HGG93505.1"/>
    <property type="molecule type" value="Genomic_DNA"/>
</dbReference>
<evidence type="ECO:0000256" key="3">
    <source>
        <dbReference type="PIRSR" id="PIRSR005384-1"/>
    </source>
</evidence>
<feature type="binding site" evidence="4">
    <location>
        <begin position="67"/>
        <end position="71"/>
    </location>
    <ligand>
        <name>D-ribulose 5-phosphate</name>
        <dbReference type="ChEBI" id="CHEBI:58121"/>
    </ligand>
</feature>
<dbReference type="PANTHER" id="PTHR30345:SF0">
    <property type="entry name" value="DNA DAMAGE-REPAIR_TOLERATION PROTEIN DRT102"/>
    <property type="match status" value="1"/>
</dbReference>
<proteinExistence type="inferred from homology"/>
<dbReference type="PIRSF" id="PIRSF005384">
    <property type="entry name" value="RpiB_LacA_B"/>
    <property type="match status" value="1"/>
</dbReference>
<evidence type="ECO:0000256" key="1">
    <source>
        <dbReference type="ARBA" id="ARBA00008754"/>
    </source>
</evidence>
<dbReference type="InterPro" id="IPR003500">
    <property type="entry name" value="RpiB_LacA_LacB"/>
</dbReference>
<dbReference type="Gene3D" id="3.40.1400.10">
    <property type="entry name" value="Sugar-phosphate isomerase, RpiB/LacA/LacB"/>
    <property type="match status" value="1"/>
</dbReference>
<evidence type="ECO:0000313" key="5">
    <source>
        <dbReference type="EMBL" id="HGG93505.1"/>
    </source>
</evidence>
<protein>
    <submittedName>
        <fullName evidence="5">Ribose 5-phosphate isomerase B</fullName>
        <ecNumber evidence="5">5.3.1.6</ecNumber>
    </submittedName>
</protein>
<dbReference type="GO" id="GO:0004751">
    <property type="term" value="F:ribose-5-phosphate isomerase activity"/>
    <property type="evidence" value="ECO:0007669"/>
    <property type="project" value="UniProtKB-EC"/>
</dbReference>
<dbReference type="Pfam" id="PF02502">
    <property type="entry name" value="LacAB_rpiB"/>
    <property type="match status" value="1"/>
</dbReference>
<dbReference type="InterPro" id="IPR004785">
    <property type="entry name" value="RpiB"/>
</dbReference>
<dbReference type="GO" id="GO:0005975">
    <property type="term" value="P:carbohydrate metabolic process"/>
    <property type="evidence" value="ECO:0007669"/>
    <property type="project" value="InterPro"/>
</dbReference>
<reference evidence="5" key="1">
    <citation type="journal article" date="2020" name="mSystems">
        <title>Genome- and Community-Level Interaction Insights into Carbon Utilization and Element Cycling Functions of Hydrothermarchaeota in Hydrothermal Sediment.</title>
        <authorList>
            <person name="Zhou Z."/>
            <person name="Liu Y."/>
            <person name="Xu W."/>
            <person name="Pan J."/>
            <person name="Luo Z.H."/>
            <person name="Li M."/>
        </authorList>
    </citation>
    <scope>NUCLEOTIDE SEQUENCE [LARGE SCALE GENOMIC DNA]</scope>
    <source>
        <strain evidence="5">SpSt-413</strain>
    </source>
</reference>
<accession>A0A7C4AID0</accession>